<evidence type="ECO:0000256" key="5">
    <source>
        <dbReference type="ARBA" id="ARBA00022741"/>
    </source>
</evidence>
<dbReference type="NCBIfam" id="TIGR00131">
    <property type="entry name" value="gal_kin"/>
    <property type="match status" value="1"/>
</dbReference>
<dbReference type="InterPro" id="IPR013750">
    <property type="entry name" value="GHMP_kinase_C_dom"/>
</dbReference>
<dbReference type="Gene3D" id="3.30.70.890">
    <property type="entry name" value="GHMP kinase, C-terminal domain"/>
    <property type="match status" value="1"/>
</dbReference>
<dbReference type="Pfam" id="PF10509">
    <property type="entry name" value="GalKase_gal_bdg"/>
    <property type="match status" value="1"/>
</dbReference>
<dbReference type="GO" id="GO:0005524">
    <property type="term" value="F:ATP binding"/>
    <property type="evidence" value="ECO:0007669"/>
    <property type="project" value="UniProtKB-UniRule"/>
</dbReference>
<dbReference type="InterPro" id="IPR019741">
    <property type="entry name" value="Galactokinase_CS"/>
</dbReference>
<dbReference type="Pfam" id="PF08544">
    <property type="entry name" value="GHMP_kinases_C"/>
    <property type="match status" value="1"/>
</dbReference>
<dbReference type="KEGG" id="npy:NPRO_23910"/>
<dbReference type="PIRSF" id="PIRSF000530">
    <property type="entry name" value="Galactokinase"/>
    <property type="match status" value="1"/>
</dbReference>
<evidence type="ECO:0000259" key="12">
    <source>
        <dbReference type="Pfam" id="PF00288"/>
    </source>
</evidence>
<dbReference type="SUPFAM" id="SSF54211">
    <property type="entry name" value="Ribosomal protein S5 domain 2-like"/>
    <property type="match status" value="1"/>
</dbReference>
<dbReference type="Gene3D" id="3.30.230.10">
    <property type="match status" value="1"/>
</dbReference>
<dbReference type="InterPro" id="IPR006206">
    <property type="entry name" value="Mevalonate/galactokinase"/>
</dbReference>
<evidence type="ECO:0000256" key="11">
    <source>
        <dbReference type="NCBIfam" id="TIGR00131"/>
    </source>
</evidence>
<evidence type="ECO:0000313" key="15">
    <source>
        <dbReference type="EMBL" id="BBO24796.1"/>
    </source>
</evidence>
<protein>
    <recommendedName>
        <fullName evidence="11">Galactokinase</fullName>
        <ecNumber evidence="11">2.7.1.6</ecNumber>
    </recommendedName>
</protein>
<keyword evidence="3" id="KW-0808">Transferase</keyword>
<dbReference type="FunFam" id="3.30.70.890:FF:000001">
    <property type="entry name" value="Galactokinase"/>
    <property type="match status" value="1"/>
</dbReference>
<evidence type="ECO:0000259" key="13">
    <source>
        <dbReference type="Pfam" id="PF08544"/>
    </source>
</evidence>
<evidence type="ECO:0000256" key="9">
    <source>
        <dbReference type="ARBA" id="ARBA00023144"/>
    </source>
</evidence>
<evidence type="ECO:0000256" key="3">
    <source>
        <dbReference type="ARBA" id="ARBA00022679"/>
    </source>
</evidence>
<accession>A0A809S6M9</accession>
<keyword evidence="8" id="KW-0460">Magnesium</keyword>
<dbReference type="PRINTS" id="PR00959">
    <property type="entry name" value="MEVGALKINASE"/>
</dbReference>
<keyword evidence="10" id="KW-0119">Carbohydrate metabolism</keyword>
<evidence type="ECO:0000256" key="4">
    <source>
        <dbReference type="ARBA" id="ARBA00022723"/>
    </source>
</evidence>
<keyword evidence="7" id="KW-0067">ATP-binding</keyword>
<dbReference type="GO" id="GO:0004335">
    <property type="term" value="F:galactokinase activity"/>
    <property type="evidence" value="ECO:0007669"/>
    <property type="project" value="UniProtKB-UniRule"/>
</dbReference>
<proteinExistence type="inferred from homology"/>
<keyword evidence="2" id="KW-0963">Cytoplasm</keyword>
<dbReference type="InterPro" id="IPR014721">
    <property type="entry name" value="Ribsml_uS5_D2-typ_fold_subgr"/>
</dbReference>
<evidence type="ECO:0000256" key="7">
    <source>
        <dbReference type="ARBA" id="ARBA00022840"/>
    </source>
</evidence>
<name>A0A809S6M9_9BACT</name>
<dbReference type="PROSITE" id="PS00106">
    <property type="entry name" value="GALACTOKINASE"/>
    <property type="match status" value="1"/>
</dbReference>
<dbReference type="EMBL" id="AP021858">
    <property type="protein sequence ID" value="BBO24796.1"/>
    <property type="molecule type" value="Genomic_DNA"/>
</dbReference>
<dbReference type="InterPro" id="IPR006204">
    <property type="entry name" value="GHMP_kinase_N_dom"/>
</dbReference>
<dbReference type="Pfam" id="PF00288">
    <property type="entry name" value="GHMP_kinases_N"/>
    <property type="match status" value="1"/>
</dbReference>
<evidence type="ECO:0000256" key="8">
    <source>
        <dbReference type="ARBA" id="ARBA00022842"/>
    </source>
</evidence>
<dbReference type="PROSITE" id="PS00627">
    <property type="entry name" value="GHMP_KINASES_ATP"/>
    <property type="match status" value="1"/>
</dbReference>
<dbReference type="InterPro" id="IPR019539">
    <property type="entry name" value="GalKase_N"/>
</dbReference>
<dbReference type="PANTHER" id="PTHR10457:SF7">
    <property type="entry name" value="GALACTOKINASE-RELATED"/>
    <property type="match status" value="1"/>
</dbReference>
<dbReference type="EC" id="2.7.1.6" evidence="11"/>
<dbReference type="GO" id="GO:0005829">
    <property type="term" value="C:cytosol"/>
    <property type="evidence" value="ECO:0007669"/>
    <property type="project" value="TreeGrafter"/>
</dbReference>
<reference evidence="15" key="1">
    <citation type="journal article" name="DNA Res.">
        <title>The physiological potential of anammox bacteria as revealed by their core genome structure.</title>
        <authorList>
            <person name="Okubo T."/>
            <person name="Toyoda A."/>
            <person name="Fukuhara K."/>
            <person name="Uchiyama I."/>
            <person name="Harigaya Y."/>
            <person name="Kuroiwa M."/>
            <person name="Suzuki T."/>
            <person name="Murakami Y."/>
            <person name="Suwa Y."/>
            <person name="Takami H."/>
        </authorList>
    </citation>
    <scope>NUCLEOTIDE SEQUENCE</scope>
    <source>
        <strain evidence="15">317325-2</strain>
    </source>
</reference>
<evidence type="ECO:0000256" key="1">
    <source>
        <dbReference type="ARBA" id="ARBA00006566"/>
    </source>
</evidence>
<keyword evidence="9" id="KW-0299">Galactose metabolism</keyword>
<keyword evidence="6 15" id="KW-0418">Kinase</keyword>
<dbReference type="PRINTS" id="PR00473">
    <property type="entry name" value="GALCTOKINASE"/>
</dbReference>
<gene>
    <name evidence="15" type="ORF">NPRO_23910</name>
</gene>
<dbReference type="InterPro" id="IPR000705">
    <property type="entry name" value="Galactokinase"/>
</dbReference>
<organism evidence="15 16">
    <name type="scientific">Candidatus Nitrosymbiomonas proteolyticus</name>
    <dbReference type="NCBI Taxonomy" id="2608984"/>
    <lineage>
        <taxon>Bacteria</taxon>
        <taxon>Bacillati</taxon>
        <taxon>Armatimonadota</taxon>
        <taxon>Armatimonadota incertae sedis</taxon>
        <taxon>Candidatus Nitrosymbiomonas</taxon>
    </lineage>
</organism>
<feature type="domain" description="GHMP kinase N-terminal" evidence="12">
    <location>
        <begin position="91"/>
        <end position="178"/>
    </location>
</feature>
<evidence type="ECO:0000313" key="16">
    <source>
        <dbReference type="Proteomes" id="UP000662873"/>
    </source>
</evidence>
<dbReference type="AlphaFoldDB" id="A0A809S6M9"/>
<dbReference type="GO" id="GO:0006012">
    <property type="term" value="P:galactose metabolic process"/>
    <property type="evidence" value="ECO:0007669"/>
    <property type="project" value="UniProtKB-UniRule"/>
</dbReference>
<dbReference type="InterPro" id="IPR020568">
    <property type="entry name" value="Ribosomal_Su5_D2-typ_SF"/>
</dbReference>
<evidence type="ECO:0000256" key="6">
    <source>
        <dbReference type="ARBA" id="ARBA00022777"/>
    </source>
</evidence>
<dbReference type="PANTHER" id="PTHR10457">
    <property type="entry name" value="MEVALONATE KINASE/GALACTOKINASE"/>
    <property type="match status" value="1"/>
</dbReference>
<feature type="domain" description="GHMP kinase C-terminal" evidence="13">
    <location>
        <begin position="275"/>
        <end position="355"/>
    </location>
</feature>
<dbReference type="GO" id="GO:0046872">
    <property type="term" value="F:metal ion binding"/>
    <property type="evidence" value="ECO:0007669"/>
    <property type="project" value="UniProtKB-KW"/>
</dbReference>
<keyword evidence="5" id="KW-0547">Nucleotide-binding</keyword>
<keyword evidence="4" id="KW-0479">Metal-binding</keyword>
<comment type="similarity">
    <text evidence="1">Belongs to the GHMP kinase family. GalK subfamily.</text>
</comment>
<dbReference type="InterPro" id="IPR036554">
    <property type="entry name" value="GHMP_kinase_C_sf"/>
</dbReference>
<evidence type="ECO:0000256" key="2">
    <source>
        <dbReference type="ARBA" id="ARBA00022490"/>
    </source>
</evidence>
<dbReference type="FunFam" id="3.30.230.10:FF:000017">
    <property type="entry name" value="Galactokinase"/>
    <property type="match status" value="1"/>
</dbReference>
<evidence type="ECO:0000256" key="10">
    <source>
        <dbReference type="ARBA" id="ARBA00023277"/>
    </source>
</evidence>
<dbReference type="SUPFAM" id="SSF55060">
    <property type="entry name" value="GHMP Kinase, C-terminal domain"/>
    <property type="match status" value="1"/>
</dbReference>
<dbReference type="InterPro" id="IPR006203">
    <property type="entry name" value="GHMP_knse_ATP-bd_CS"/>
</dbReference>
<dbReference type="Proteomes" id="UP000662873">
    <property type="component" value="Chromosome"/>
</dbReference>
<evidence type="ECO:0000259" key="14">
    <source>
        <dbReference type="Pfam" id="PF10509"/>
    </source>
</evidence>
<feature type="domain" description="Galactokinase N-terminal" evidence="14">
    <location>
        <begin position="9"/>
        <end position="55"/>
    </location>
</feature>
<sequence length="377" mass="40464">MLQERAARLFAERFGRAPEGVAYAPGRVNLIGEHTDYNEGFVLPTAIDRGIAVAFCRSEGPSVFVSSRYGEAEPFFARKPEHGIARDWARYAAGMAWALQQEFEAPIADVWALTDADLPAGSGLSSSAALEVAVGLALCRASELEIAPKKLALLAQRAESEYVGVRCGVMDMFAIALSQKGSALFLDTRSLEFEHLPLPQGVSIAILDTGVRRELAGSAYNQRREECSQAAVALGVASLRDSDEGMLGASPLLSDLLLRRARHVIRENRRCKDFAAALRAHSTEPLGRLLRESHASLRDDFEVSSPELDAMVECAVGASGCLGARMTGAGFGGSCLALVESERAGGFFEEVRAAYFQRTGIEGEIWVCQSGTSATVT</sequence>